<gene>
    <name evidence="2" type="ORF">GCM10017621_29350</name>
</gene>
<evidence type="ECO:0000259" key="1">
    <source>
        <dbReference type="Pfam" id="PF06114"/>
    </source>
</evidence>
<dbReference type="PANTHER" id="PTHR43236">
    <property type="entry name" value="ANTITOXIN HIGA1"/>
    <property type="match status" value="1"/>
</dbReference>
<dbReference type="PANTHER" id="PTHR43236:SF2">
    <property type="entry name" value="BLL0069 PROTEIN"/>
    <property type="match status" value="1"/>
</dbReference>
<reference evidence="2" key="2">
    <citation type="submission" date="2023-01" db="EMBL/GenBank/DDBJ databases">
        <authorList>
            <person name="Sun Q."/>
            <person name="Evtushenko L."/>
        </authorList>
    </citation>
    <scope>NUCLEOTIDE SEQUENCE</scope>
    <source>
        <strain evidence="2">VKM B-1513</strain>
    </source>
</reference>
<keyword evidence="3" id="KW-1185">Reference proteome</keyword>
<feature type="domain" description="IrrE N-terminal-like" evidence="1">
    <location>
        <begin position="33"/>
        <end position="166"/>
    </location>
</feature>
<dbReference type="EMBL" id="BSFE01000010">
    <property type="protein sequence ID" value="GLK53427.1"/>
    <property type="molecule type" value="Genomic_DNA"/>
</dbReference>
<dbReference type="Proteomes" id="UP001143486">
    <property type="component" value="Unassembled WGS sequence"/>
</dbReference>
<sequence length="168" mass="18809">MGIKIDQARQRAKELLSECGIERVPTPLARLARKLGIRVDYTPLDDALSGMAFIKDGQKLVWVNSLHHPNRQRFTLAHEIGHHVLHANELEAGVHVDKGMLRRDAVSTQGTELIEIQANNFASELLMPEERLRTLVGEGVNLEDEARMAALAAKFQVSTAALQYRLLR</sequence>
<protein>
    <submittedName>
        <fullName evidence="2">ImmA/IrrE family metallo-endopeptidase</fullName>
    </submittedName>
</protein>
<name>A0A9W6MPQ9_9PROT</name>
<reference evidence="2" key="1">
    <citation type="journal article" date="2014" name="Int. J. Syst. Evol. Microbiol.">
        <title>Complete genome sequence of Corynebacterium casei LMG S-19264T (=DSM 44701T), isolated from a smear-ripened cheese.</title>
        <authorList>
            <consortium name="US DOE Joint Genome Institute (JGI-PGF)"/>
            <person name="Walter F."/>
            <person name="Albersmeier A."/>
            <person name="Kalinowski J."/>
            <person name="Ruckert C."/>
        </authorList>
    </citation>
    <scope>NUCLEOTIDE SEQUENCE</scope>
    <source>
        <strain evidence="2">VKM B-1513</strain>
    </source>
</reference>
<accession>A0A9W6MPQ9</accession>
<dbReference type="InterPro" id="IPR052345">
    <property type="entry name" value="Rad_response_metalloprotease"/>
</dbReference>
<evidence type="ECO:0000313" key="2">
    <source>
        <dbReference type="EMBL" id="GLK53427.1"/>
    </source>
</evidence>
<comment type="caution">
    <text evidence="2">The sequence shown here is derived from an EMBL/GenBank/DDBJ whole genome shotgun (WGS) entry which is preliminary data.</text>
</comment>
<dbReference type="Pfam" id="PF06114">
    <property type="entry name" value="Peptidase_M78"/>
    <property type="match status" value="1"/>
</dbReference>
<dbReference type="AlphaFoldDB" id="A0A9W6MPQ9"/>
<dbReference type="RefSeq" id="WP_271187779.1">
    <property type="nucleotide sequence ID" value="NZ_BSFE01000010.1"/>
</dbReference>
<organism evidence="2 3">
    <name type="scientific">Maricaulis virginensis</name>
    <dbReference type="NCBI Taxonomy" id="144022"/>
    <lineage>
        <taxon>Bacteria</taxon>
        <taxon>Pseudomonadati</taxon>
        <taxon>Pseudomonadota</taxon>
        <taxon>Alphaproteobacteria</taxon>
        <taxon>Maricaulales</taxon>
        <taxon>Maricaulaceae</taxon>
        <taxon>Maricaulis</taxon>
    </lineage>
</organism>
<evidence type="ECO:0000313" key="3">
    <source>
        <dbReference type="Proteomes" id="UP001143486"/>
    </source>
</evidence>
<dbReference type="Gene3D" id="1.10.10.2910">
    <property type="match status" value="1"/>
</dbReference>
<dbReference type="InterPro" id="IPR010359">
    <property type="entry name" value="IrrE_HExxH"/>
</dbReference>
<proteinExistence type="predicted"/>